<dbReference type="OrthoDB" id="48130at2759"/>
<dbReference type="PANTHER" id="PTHR13651">
    <property type="entry name" value="PROTEIN ABITRAM"/>
    <property type="match status" value="1"/>
</dbReference>
<reference evidence="1 2" key="1">
    <citation type="journal article" date="2018" name="Biotechnol. Adv.">
        <title>Improved genomic resources and new bioinformatic workflow for the carcinogenic parasite Clonorchis sinensis: Biotechnological implications.</title>
        <authorList>
            <person name="Wang D."/>
            <person name="Korhonen P.K."/>
            <person name="Gasser R.B."/>
            <person name="Young N.D."/>
        </authorList>
    </citation>
    <scope>NUCLEOTIDE SEQUENCE [LARGE SCALE GENOMIC DNA]</scope>
    <source>
        <strain evidence="1">Cs-k2</strain>
    </source>
</reference>
<keyword evidence="2" id="KW-1185">Reference proteome</keyword>
<dbReference type="Proteomes" id="UP000286415">
    <property type="component" value="Unassembled WGS sequence"/>
</dbReference>
<proteinExistence type="predicted"/>
<dbReference type="STRING" id="79923.G7YLJ6"/>
<reference evidence="1 2" key="2">
    <citation type="journal article" date="2021" name="Genomics">
        <title>High-quality reference genome for Clonorchis sinensis.</title>
        <authorList>
            <person name="Young N.D."/>
            <person name="Stroehlein A.J."/>
            <person name="Kinkar L."/>
            <person name="Wang T."/>
            <person name="Sohn W.M."/>
            <person name="Chang B.C.H."/>
            <person name="Kaur P."/>
            <person name="Weisz D."/>
            <person name="Dudchenko O."/>
            <person name="Aiden E.L."/>
            <person name="Korhonen P.K."/>
            <person name="Gasser R.B."/>
        </authorList>
    </citation>
    <scope>NUCLEOTIDE SEQUENCE [LARGE SCALE GENOMIC DNA]</scope>
    <source>
        <strain evidence="1">Cs-k2</strain>
    </source>
</reference>
<protein>
    <submittedName>
        <fullName evidence="1">Protein Abitram</fullName>
    </submittedName>
</protein>
<gene>
    <name evidence="1" type="ORF">CSKR_114278</name>
</gene>
<sequence length="307" mass="33819">MTSGSSRFGIGIAVLMTFAGSAFGDGTWYHAWSELFPLKRNGAAPVHNSNYHIDNQTQRFLERYFDTFYMTDVGGEPFNDICILRHSNTLCTVGLAPAHHLFMGCKEQLSVNGNSLTPHNLLGVDFKISDKVHRLHNKMSGRRKHGGQTVGRSPNVLAFAVCDRSVRHKLMCGIPGRLLEVNKALSYPPTHSGEGRSSSDFVSVSFPTPLAPLFGSAGLTEQQIGPYLCIIAPSRLPRASRKRPLTKSSTEPSDTSCCVEPNHPACSEDDGSESDRSDSDNDSLSYLRRLTGERVLNWMQYSKLRGL</sequence>
<dbReference type="GO" id="GO:0005634">
    <property type="term" value="C:nucleus"/>
    <property type="evidence" value="ECO:0007669"/>
    <property type="project" value="TreeGrafter"/>
</dbReference>
<dbReference type="EMBL" id="NIRI02000042">
    <property type="protein sequence ID" value="KAG5448739.1"/>
    <property type="molecule type" value="Genomic_DNA"/>
</dbReference>
<evidence type="ECO:0000313" key="1">
    <source>
        <dbReference type="EMBL" id="KAG5448739.1"/>
    </source>
</evidence>
<comment type="caution">
    <text evidence="1">The sequence shown here is derived from an EMBL/GenBank/DDBJ whole genome shotgun (WGS) entry which is preliminary data.</text>
</comment>
<dbReference type="PANTHER" id="PTHR13651:SF0">
    <property type="entry name" value="PROTEIN ABITRAM"/>
    <property type="match status" value="1"/>
</dbReference>
<organism evidence="1 2">
    <name type="scientific">Clonorchis sinensis</name>
    <name type="common">Chinese liver fluke</name>
    <dbReference type="NCBI Taxonomy" id="79923"/>
    <lineage>
        <taxon>Eukaryota</taxon>
        <taxon>Metazoa</taxon>
        <taxon>Spiralia</taxon>
        <taxon>Lophotrochozoa</taxon>
        <taxon>Platyhelminthes</taxon>
        <taxon>Trematoda</taxon>
        <taxon>Digenea</taxon>
        <taxon>Opisthorchiida</taxon>
        <taxon>Opisthorchiata</taxon>
        <taxon>Opisthorchiidae</taxon>
        <taxon>Clonorchis</taxon>
    </lineage>
</organism>
<accession>A0A8T1MI88</accession>
<name>A0A8T1MI88_CLOSI</name>
<evidence type="ECO:0000313" key="2">
    <source>
        <dbReference type="Proteomes" id="UP000286415"/>
    </source>
</evidence>
<dbReference type="InterPro" id="IPR039169">
    <property type="entry name" value="Abitram"/>
</dbReference>